<dbReference type="Pfam" id="PF13401">
    <property type="entry name" value="AAA_22"/>
    <property type="match status" value="1"/>
</dbReference>
<dbReference type="InterPro" id="IPR000792">
    <property type="entry name" value="Tscrpt_reg_LuxR_C"/>
</dbReference>
<evidence type="ECO:0000259" key="5">
    <source>
        <dbReference type="PROSITE" id="PS50043"/>
    </source>
</evidence>
<sequence>MDVPTPGARFGESVLAAVADGTCVTLVGLPGSGRSSLLQRVAAAADDDGRAVVRVPGLTRAAAPLESLVLAGLVTGPTGRVGALAHAVAETGRALGGGRSVLLLDDADALDDASVAVLAATVRQHGVTVVATARPPGGPTWLADALPPGRDATTLHVPLLAFEEIHALTADVAGGDVDADVAGRVYALSGGLPGVARTLVVEALRAGRLVARAGRWTAPHDLWTPAVSVVVDRLVAPLGPDERESMQLLAALGPAEVATVRRLLPWSAVVALEDHGLLRFLELGDELQAALFPPLLTEHLRHTGHGARGLRASDTIARTLGGDEDHRPLGAGTGAWSDPSGASSPESAAVLGRVLRQHAATRVMVCRAAWERRPSGLHTVNYLDALLTAGASAETIEQVLTASRATTPGPPHRRPVLVDAWEATYRALVLGRVHEALGTLDATAAGPRDLRATLAGAVAEHLRLVAGDDAPRRGAAVPAAPAEPAPAEPAAAPSVPVAPVPLEEDTLDGDPLDEHLLDDPLDRGLAAHAAAGDPHLPFRHVELARRVDTVVGVVRAETLLARGRVDDAREVLSDGGPAATYPNTDQMSLLSLALLSAGELQTATDRSSRLLEQARGTFRAVEIEPHGYVVALGLYLQGRLATLRAHLTRVFATGSPAPLRPCTHAGLLTTAALLSLLQGNVPSARSMVAQLSSSPLRAAFSPLARPAPVAAVLAVTTGADPRAAAAAAWDEVAALVARGDVLAAVLDASELATVWCDPDRARLVADAGREAQGTLLPALGRYVRAAAGEPGALLASADELRAQGLVLHATRAHAAAVRALRTGGDAVGATREASRLRELVAAAGDDLDLVTGAAGAGELLTARELEIARLVAQGATNRQIAERLLVSDRTVDNHVYRIFRKLGVTSRDRVATLI</sequence>
<evidence type="ECO:0000256" key="3">
    <source>
        <dbReference type="ARBA" id="ARBA00023163"/>
    </source>
</evidence>
<keyword evidence="3" id="KW-0804">Transcription</keyword>
<evidence type="ECO:0000313" key="7">
    <source>
        <dbReference type="Proteomes" id="UP000604241"/>
    </source>
</evidence>
<keyword evidence="2" id="KW-0238">DNA-binding</keyword>
<dbReference type="InterPro" id="IPR036388">
    <property type="entry name" value="WH-like_DNA-bd_sf"/>
</dbReference>
<reference evidence="6 7" key="1">
    <citation type="submission" date="2020-08" db="EMBL/GenBank/DDBJ databases">
        <title>A Genomic Blueprint of the Chicken Gut Microbiome.</title>
        <authorList>
            <person name="Gilroy R."/>
            <person name="Ravi A."/>
            <person name="Getino M."/>
            <person name="Pursley I."/>
            <person name="Horton D.L."/>
            <person name="Alikhan N.-F."/>
            <person name="Baker D."/>
            <person name="Gharbi K."/>
            <person name="Hall N."/>
            <person name="Watson M."/>
            <person name="Adriaenssens E.M."/>
            <person name="Foster-Nyarko E."/>
            <person name="Jarju S."/>
            <person name="Secka A."/>
            <person name="Antonio M."/>
            <person name="Oren A."/>
            <person name="Chaudhuri R."/>
            <person name="La Ragione R.M."/>
            <person name="Hildebrand F."/>
            <person name="Pallen M.J."/>
        </authorList>
    </citation>
    <scope>NUCLEOTIDE SEQUENCE [LARGE SCALE GENOMIC DNA]</scope>
    <source>
        <strain evidence="6 7">Sa3CUA2</strain>
    </source>
</reference>
<feature type="domain" description="HTH luxR-type" evidence="5">
    <location>
        <begin position="853"/>
        <end position="914"/>
    </location>
</feature>
<dbReference type="PANTHER" id="PTHR44688">
    <property type="entry name" value="DNA-BINDING TRANSCRIPTIONAL ACTIVATOR DEVR_DOSR"/>
    <property type="match status" value="1"/>
</dbReference>
<dbReference type="Proteomes" id="UP000604241">
    <property type="component" value="Unassembled WGS sequence"/>
</dbReference>
<dbReference type="InterPro" id="IPR003593">
    <property type="entry name" value="AAA+_ATPase"/>
</dbReference>
<evidence type="ECO:0000313" key="6">
    <source>
        <dbReference type="EMBL" id="MBD7919746.1"/>
    </source>
</evidence>
<accession>A0ABR8QH39</accession>
<dbReference type="InterPro" id="IPR049945">
    <property type="entry name" value="AAA_22"/>
</dbReference>
<dbReference type="PROSITE" id="PS50043">
    <property type="entry name" value="HTH_LUXR_2"/>
    <property type="match status" value="1"/>
</dbReference>
<feature type="region of interest" description="Disordered" evidence="4">
    <location>
        <begin position="472"/>
        <end position="495"/>
    </location>
</feature>
<dbReference type="CDD" id="cd06170">
    <property type="entry name" value="LuxR_C_like"/>
    <property type="match status" value="1"/>
</dbReference>
<dbReference type="PROSITE" id="PS00622">
    <property type="entry name" value="HTH_LUXR_1"/>
    <property type="match status" value="1"/>
</dbReference>
<dbReference type="EMBL" id="JACSQV010000015">
    <property type="protein sequence ID" value="MBD7919746.1"/>
    <property type="molecule type" value="Genomic_DNA"/>
</dbReference>
<feature type="region of interest" description="Disordered" evidence="4">
    <location>
        <begin position="321"/>
        <end position="344"/>
    </location>
</feature>
<dbReference type="SUPFAM" id="SSF52540">
    <property type="entry name" value="P-loop containing nucleoside triphosphate hydrolases"/>
    <property type="match status" value="1"/>
</dbReference>
<protein>
    <submittedName>
        <fullName evidence="6">Helix-turn-helix transcriptional regulator</fullName>
    </submittedName>
</protein>
<gene>
    <name evidence="6" type="ORF">H9657_15855</name>
</gene>
<name>A0ABR8QH39_9CELL</name>
<dbReference type="RefSeq" id="WP_191784395.1">
    <property type="nucleotide sequence ID" value="NZ_JACSQV010000015.1"/>
</dbReference>
<dbReference type="PRINTS" id="PR00038">
    <property type="entry name" value="HTHLUXR"/>
</dbReference>
<organism evidence="6 7">
    <name type="scientific">Cellulomonas avistercoris</name>
    <dbReference type="NCBI Taxonomy" id="2762242"/>
    <lineage>
        <taxon>Bacteria</taxon>
        <taxon>Bacillati</taxon>
        <taxon>Actinomycetota</taxon>
        <taxon>Actinomycetes</taxon>
        <taxon>Micrococcales</taxon>
        <taxon>Cellulomonadaceae</taxon>
        <taxon>Cellulomonas</taxon>
    </lineage>
</organism>
<dbReference type="InterPro" id="IPR027417">
    <property type="entry name" value="P-loop_NTPase"/>
</dbReference>
<dbReference type="SMART" id="SM00382">
    <property type="entry name" value="AAA"/>
    <property type="match status" value="1"/>
</dbReference>
<dbReference type="Gene3D" id="1.10.10.10">
    <property type="entry name" value="Winged helix-like DNA-binding domain superfamily/Winged helix DNA-binding domain"/>
    <property type="match status" value="1"/>
</dbReference>
<evidence type="ECO:0000256" key="1">
    <source>
        <dbReference type="ARBA" id="ARBA00023015"/>
    </source>
</evidence>
<comment type="caution">
    <text evidence="6">The sequence shown here is derived from an EMBL/GenBank/DDBJ whole genome shotgun (WGS) entry which is preliminary data.</text>
</comment>
<proteinExistence type="predicted"/>
<evidence type="ECO:0000256" key="2">
    <source>
        <dbReference type="ARBA" id="ARBA00023125"/>
    </source>
</evidence>
<dbReference type="InterPro" id="IPR016032">
    <property type="entry name" value="Sig_transdc_resp-reg_C-effctor"/>
</dbReference>
<dbReference type="Pfam" id="PF00196">
    <property type="entry name" value="GerE"/>
    <property type="match status" value="1"/>
</dbReference>
<keyword evidence="1" id="KW-0805">Transcription regulation</keyword>
<keyword evidence="7" id="KW-1185">Reference proteome</keyword>
<dbReference type="PANTHER" id="PTHR44688:SF16">
    <property type="entry name" value="DNA-BINDING TRANSCRIPTIONAL ACTIVATOR DEVR_DOSR"/>
    <property type="match status" value="1"/>
</dbReference>
<evidence type="ECO:0000256" key="4">
    <source>
        <dbReference type="SAM" id="MobiDB-lite"/>
    </source>
</evidence>
<dbReference type="SUPFAM" id="SSF46894">
    <property type="entry name" value="C-terminal effector domain of the bipartite response regulators"/>
    <property type="match status" value="1"/>
</dbReference>
<dbReference type="SMART" id="SM00421">
    <property type="entry name" value="HTH_LUXR"/>
    <property type="match status" value="1"/>
</dbReference>